<accession>A0A6J5S0E3</accession>
<gene>
    <name evidence="2" type="ORF">UFOVP1156_57</name>
    <name evidence="3" type="ORF">UFOVP1346_41</name>
    <name evidence="1" type="ORF">UFOVP921_21</name>
</gene>
<evidence type="ECO:0000313" key="1">
    <source>
        <dbReference type="EMBL" id="CAB4171861.1"/>
    </source>
</evidence>
<dbReference type="EMBL" id="LR797295">
    <property type="protein sequence ID" value="CAB4200451.1"/>
    <property type="molecule type" value="Genomic_DNA"/>
</dbReference>
<evidence type="ECO:0000313" key="2">
    <source>
        <dbReference type="EMBL" id="CAB4187734.1"/>
    </source>
</evidence>
<name>A0A6J5S0E3_9CAUD</name>
<evidence type="ECO:0000313" key="3">
    <source>
        <dbReference type="EMBL" id="CAB4200451.1"/>
    </source>
</evidence>
<reference evidence="3" key="1">
    <citation type="submission" date="2020-05" db="EMBL/GenBank/DDBJ databases">
        <authorList>
            <person name="Chiriac C."/>
            <person name="Salcher M."/>
            <person name="Ghai R."/>
            <person name="Kavagutti S V."/>
        </authorList>
    </citation>
    <scope>NUCLEOTIDE SEQUENCE</scope>
</reference>
<sequence>MSVSVLEESFSNSWDFACRLALATGEKSGVVNDAGRIVAMTACPKLNPRALMPTQSSTTFKRWLEQTG</sequence>
<dbReference type="EMBL" id="LR797103">
    <property type="protein sequence ID" value="CAB4187734.1"/>
    <property type="molecule type" value="Genomic_DNA"/>
</dbReference>
<organism evidence="3">
    <name type="scientific">uncultured Caudovirales phage</name>
    <dbReference type="NCBI Taxonomy" id="2100421"/>
    <lineage>
        <taxon>Viruses</taxon>
        <taxon>Duplodnaviria</taxon>
        <taxon>Heunggongvirae</taxon>
        <taxon>Uroviricota</taxon>
        <taxon>Caudoviricetes</taxon>
        <taxon>Peduoviridae</taxon>
        <taxon>Maltschvirus</taxon>
        <taxon>Maltschvirus maltsch</taxon>
    </lineage>
</organism>
<dbReference type="EMBL" id="LR796875">
    <property type="protein sequence ID" value="CAB4171861.1"/>
    <property type="molecule type" value="Genomic_DNA"/>
</dbReference>
<proteinExistence type="predicted"/>
<protein>
    <submittedName>
        <fullName evidence="3">Uncharacterized protein</fullName>
    </submittedName>
</protein>